<evidence type="ECO:0008006" key="4">
    <source>
        <dbReference type="Google" id="ProtNLM"/>
    </source>
</evidence>
<accession>A0A2C9KDP9</accession>
<keyword evidence="1" id="KW-1133">Transmembrane helix</keyword>
<sequence>MLIHWTEQSLRMDEIEERRCRNEPDPDNHKHGLPIHLLSGVYTARKESLLHSFYRIVYRARSRSQRRRIYATFVFISCLLFLLIFTQQQNSIDTVDTSYSEADKEGARGFDEPHKAAELKLLQNGANDEEFGDDGGEDLKPDLAPPIIHYLWCGQKKFEFRHYLSIKRANYIIKPDKIFFHYLDMPLIDNEQYYTWFNQTRFENDHILLKKLNATWCPQEGAERYMLVLSILEYFGGIYIPEDALVVDFPIHLRAVQFMSGVVAKSLSVYSEGVIVAKKNGFISPSSQNGLNIVLASGRSAAQGTIEPCGSIEHYNKEGEDDCICVLVKDEIFPSSIWDLQTNFGILSRLSAYGVQSVEPNFSKKTTIPKIAHYICWDCELKFGAFLSILSALNVAGLSKVYVHGIKPPSGMWWKILQETGRVIHVYREYPEMSHERGAMTQELAQGIMRMTILLKYGGVYCDSKVIWTNQIPDELFGYEAVASPDWRVYGSWPDSVSHTSMMAKKNSEYLYRLRNLHKKKRLESFWFVDQFLAYKILEQSPTVLKFDRHFQVKCLSHNCHPTWHANYKTSLVENMPGPAFDWFNETLSVYWDVFPEVELDTVKYTSGPIVDAARRVLQKSGISLQVLNIR</sequence>
<organism evidence="2 3">
    <name type="scientific">Biomphalaria glabrata</name>
    <name type="common">Bloodfluke planorb</name>
    <name type="synonym">Freshwater snail</name>
    <dbReference type="NCBI Taxonomy" id="6526"/>
    <lineage>
        <taxon>Eukaryota</taxon>
        <taxon>Metazoa</taxon>
        <taxon>Spiralia</taxon>
        <taxon>Lophotrochozoa</taxon>
        <taxon>Mollusca</taxon>
        <taxon>Gastropoda</taxon>
        <taxon>Heterobranchia</taxon>
        <taxon>Euthyneura</taxon>
        <taxon>Panpulmonata</taxon>
        <taxon>Hygrophila</taxon>
        <taxon>Lymnaeoidea</taxon>
        <taxon>Planorbidae</taxon>
        <taxon>Biomphalaria</taxon>
    </lineage>
</organism>
<dbReference type="KEGG" id="bgt:106053628"/>
<dbReference type="Proteomes" id="UP000076420">
    <property type="component" value="Unassembled WGS sequence"/>
</dbReference>
<evidence type="ECO:0000313" key="3">
    <source>
        <dbReference type="Proteomes" id="UP000076420"/>
    </source>
</evidence>
<dbReference type="PANTHER" id="PTHR46830">
    <property type="entry name" value="TRANSFERASE, PUTATIVE-RELATED"/>
    <property type="match status" value="1"/>
</dbReference>
<dbReference type="VEuPathDB" id="VectorBase:BGLB017939"/>
<feature type="transmembrane region" description="Helical" evidence="1">
    <location>
        <begin position="69"/>
        <end position="86"/>
    </location>
</feature>
<evidence type="ECO:0000313" key="2">
    <source>
        <dbReference type="EnsemblMetazoa" id="BGLB017939-PB"/>
    </source>
</evidence>
<reference evidence="2" key="1">
    <citation type="submission" date="2020-05" db="UniProtKB">
        <authorList>
            <consortium name="EnsemblMetazoa"/>
        </authorList>
    </citation>
    <scope>IDENTIFICATION</scope>
    <source>
        <strain evidence="2">BB02</strain>
    </source>
</reference>
<keyword evidence="1" id="KW-0472">Membrane</keyword>
<gene>
    <name evidence="2" type="primary">106053628</name>
</gene>
<dbReference type="OrthoDB" id="409543at2759"/>
<dbReference type="EnsemblMetazoa" id="BGLB017939-RB">
    <property type="protein sequence ID" value="BGLB017939-PB"/>
    <property type="gene ID" value="BGLB017939"/>
</dbReference>
<dbReference type="VEuPathDB" id="VectorBase:BGLAX_041534"/>
<keyword evidence="1" id="KW-0812">Transmembrane</keyword>
<dbReference type="AlphaFoldDB" id="A0A2C9KDP9"/>
<proteinExistence type="predicted"/>
<evidence type="ECO:0000256" key="1">
    <source>
        <dbReference type="SAM" id="Phobius"/>
    </source>
</evidence>
<protein>
    <recommendedName>
        <fullName evidence="4">Alpha 1,4-glycosyltransferase domain-containing protein</fullName>
    </recommendedName>
</protein>
<dbReference type="PANTHER" id="PTHR46830:SF1">
    <property type="entry name" value="ALPHA-1,4-N-ACETYLGLUCOSAMINYLTRANSFERASE"/>
    <property type="match status" value="1"/>
</dbReference>
<name>A0A2C9KDP9_BIOGL</name>